<dbReference type="Gene3D" id="3.50.50.60">
    <property type="entry name" value="FAD/NAD(P)-binding domain"/>
    <property type="match status" value="1"/>
</dbReference>
<keyword evidence="3" id="KW-0274">FAD</keyword>
<gene>
    <name evidence="6" type="ORF">VP06_17870</name>
</gene>
<comment type="cofactor">
    <cofactor evidence="1">
        <name>FAD</name>
        <dbReference type="ChEBI" id="CHEBI:57692"/>
    </cofactor>
</comment>
<dbReference type="PRINTS" id="PR00411">
    <property type="entry name" value="PNDRDTASEI"/>
</dbReference>
<dbReference type="PATRIC" id="fig|270351.6.peg.1155"/>
<dbReference type="EMBL" id="LABX01000137">
    <property type="protein sequence ID" value="KMO32367.1"/>
    <property type="molecule type" value="Genomic_DNA"/>
</dbReference>
<evidence type="ECO:0000313" key="6">
    <source>
        <dbReference type="EMBL" id="KMO32367.1"/>
    </source>
</evidence>
<organism evidence="6 7">
    <name type="scientific">Methylobacterium aquaticum</name>
    <dbReference type="NCBI Taxonomy" id="270351"/>
    <lineage>
        <taxon>Bacteria</taxon>
        <taxon>Pseudomonadati</taxon>
        <taxon>Pseudomonadota</taxon>
        <taxon>Alphaproteobacteria</taxon>
        <taxon>Hyphomicrobiales</taxon>
        <taxon>Methylobacteriaceae</taxon>
        <taxon>Methylobacterium</taxon>
    </lineage>
</organism>
<dbReference type="GO" id="GO:0008202">
    <property type="term" value="P:steroid metabolic process"/>
    <property type="evidence" value="ECO:0007669"/>
    <property type="project" value="UniProtKB-ARBA"/>
</dbReference>
<dbReference type="PANTHER" id="PTHR43400:SF10">
    <property type="entry name" value="3-OXOSTEROID 1-DEHYDROGENASE"/>
    <property type="match status" value="1"/>
</dbReference>
<name>A0A0J6SF86_9HYPH</name>
<evidence type="ECO:0000256" key="4">
    <source>
        <dbReference type="ARBA" id="ARBA00023002"/>
    </source>
</evidence>
<evidence type="ECO:0000256" key="2">
    <source>
        <dbReference type="ARBA" id="ARBA00022630"/>
    </source>
</evidence>
<feature type="domain" description="FAD-dependent oxidoreductase 2 FAD-binding" evidence="5">
    <location>
        <begin position="17"/>
        <end position="436"/>
    </location>
</feature>
<dbReference type="InterPro" id="IPR050315">
    <property type="entry name" value="FAD-oxidoreductase_2"/>
</dbReference>
<dbReference type="AlphaFoldDB" id="A0A0J6SF86"/>
<proteinExistence type="predicted"/>
<accession>A0A0J6SF86</accession>
<dbReference type="Pfam" id="PF00890">
    <property type="entry name" value="FAD_binding_2"/>
    <property type="match status" value="1"/>
</dbReference>
<dbReference type="Proteomes" id="UP000035929">
    <property type="component" value="Unassembled WGS sequence"/>
</dbReference>
<evidence type="ECO:0000259" key="5">
    <source>
        <dbReference type="Pfam" id="PF00890"/>
    </source>
</evidence>
<evidence type="ECO:0000256" key="3">
    <source>
        <dbReference type="ARBA" id="ARBA00022827"/>
    </source>
</evidence>
<dbReference type="InterPro" id="IPR036188">
    <property type="entry name" value="FAD/NAD-bd_sf"/>
</dbReference>
<protein>
    <submittedName>
        <fullName evidence="6">Fumarate reductase</fullName>
    </submittedName>
</protein>
<dbReference type="InterPro" id="IPR027477">
    <property type="entry name" value="Succ_DH/fumarate_Rdtase_cat_sf"/>
</dbReference>
<dbReference type="GO" id="GO:0016491">
    <property type="term" value="F:oxidoreductase activity"/>
    <property type="evidence" value="ECO:0007669"/>
    <property type="project" value="UniProtKB-KW"/>
</dbReference>
<evidence type="ECO:0000313" key="7">
    <source>
        <dbReference type="Proteomes" id="UP000035929"/>
    </source>
</evidence>
<dbReference type="SUPFAM" id="SSF56425">
    <property type="entry name" value="Succinate dehydrogenase/fumarate reductase flavoprotein, catalytic domain"/>
    <property type="match status" value="1"/>
</dbReference>
<reference evidence="6 7" key="1">
    <citation type="submission" date="2015-03" db="EMBL/GenBank/DDBJ databases">
        <title>Genome sequencing of Methylobacterium aquaticum DSM16371 type strain.</title>
        <authorList>
            <person name="Chaudhry V."/>
            <person name="Patil P.B."/>
        </authorList>
    </citation>
    <scope>NUCLEOTIDE SEQUENCE [LARGE SCALE GENOMIC DNA]</scope>
    <source>
        <strain evidence="6 7">DSM 16371</strain>
    </source>
</reference>
<dbReference type="Gene3D" id="3.90.700.10">
    <property type="entry name" value="Succinate dehydrogenase/fumarate reductase flavoprotein, catalytic domain"/>
    <property type="match status" value="1"/>
</dbReference>
<dbReference type="SUPFAM" id="SSF51905">
    <property type="entry name" value="FAD/NAD(P)-binding domain"/>
    <property type="match status" value="1"/>
</dbReference>
<sequence>MRDRDDGRGGTVSDELDILVIGAGACGLAAAIAAHDAGASVAVIEKQERPGGNSSLSTGSVPAAGSRFQREAGIEDEPARMVADLMAIAGGETDDRALVERLAGVSAETVEWLVDTVEAKLTLITAYKHIGHSVPRLHAPVSRRGQDLVDDLVAAAERRGIPIAVGNGARALIVEDGIVCGALVEAAGETVEIRAGKTILALNGFAANPELVRRFCPEIAGAEYFGARGSTGEAVLWGEQLGAALANMAAYQGYAAVAYPQGSLLSWTTVEKGGIIVGDDGRRFGDESLGYSGYAREVLARGGRAYAVFDQKIFDVAAAEEEFMELWTYGGLKRGDTAEEIAQPFGLDPRGLADEIAQRNAAAAGTAPDPHGRRDFGLGALTPPYYLGRVVPGLFHTQGGLRVDADARVLRQDGAPVPNLFAGGGAAAGISGRAGALGYASGNGLLSAIALGRLAALAAAHELGSTS</sequence>
<dbReference type="InterPro" id="IPR003953">
    <property type="entry name" value="FAD-dep_OxRdtase_2_FAD-bd"/>
</dbReference>
<keyword evidence="2" id="KW-0285">Flavoprotein</keyword>
<comment type="caution">
    <text evidence="6">The sequence shown here is derived from an EMBL/GenBank/DDBJ whole genome shotgun (WGS) entry which is preliminary data.</text>
</comment>
<evidence type="ECO:0000256" key="1">
    <source>
        <dbReference type="ARBA" id="ARBA00001974"/>
    </source>
</evidence>
<keyword evidence="4" id="KW-0560">Oxidoreductase</keyword>
<dbReference type="PANTHER" id="PTHR43400">
    <property type="entry name" value="FUMARATE REDUCTASE"/>
    <property type="match status" value="1"/>
</dbReference>